<dbReference type="Gene3D" id="3.40.50.720">
    <property type="entry name" value="NAD(P)-binding Rossmann-like Domain"/>
    <property type="match status" value="1"/>
</dbReference>
<evidence type="ECO:0000256" key="1">
    <source>
        <dbReference type="ARBA" id="ARBA00006484"/>
    </source>
</evidence>
<evidence type="ECO:0000256" key="4">
    <source>
        <dbReference type="RuleBase" id="RU000363"/>
    </source>
</evidence>
<organism evidence="6 7">
    <name type="scientific">Leucosporidium creatinivorum</name>
    <dbReference type="NCBI Taxonomy" id="106004"/>
    <lineage>
        <taxon>Eukaryota</taxon>
        <taxon>Fungi</taxon>
        <taxon>Dikarya</taxon>
        <taxon>Basidiomycota</taxon>
        <taxon>Pucciniomycotina</taxon>
        <taxon>Microbotryomycetes</taxon>
        <taxon>Leucosporidiales</taxon>
        <taxon>Leucosporidium</taxon>
    </lineage>
</organism>
<proteinExistence type="inferred from homology"/>
<dbReference type="AlphaFoldDB" id="A0A1Y2EU41"/>
<evidence type="ECO:0000313" key="6">
    <source>
        <dbReference type="EMBL" id="ORY75037.1"/>
    </source>
</evidence>
<dbReference type="Pfam" id="PF00106">
    <property type="entry name" value="adh_short"/>
    <property type="match status" value="1"/>
</dbReference>
<dbReference type="PANTHER" id="PTHR43618">
    <property type="entry name" value="7-ALPHA-HYDROXYSTEROID DEHYDROGENASE"/>
    <property type="match status" value="1"/>
</dbReference>
<gene>
    <name evidence="6" type="ORF">BCR35DRAFT_293104</name>
</gene>
<keyword evidence="3" id="KW-0560">Oxidoreductase</keyword>
<evidence type="ECO:0000256" key="3">
    <source>
        <dbReference type="ARBA" id="ARBA00023002"/>
    </source>
</evidence>
<dbReference type="InParanoid" id="A0A1Y2EU41"/>
<dbReference type="PRINTS" id="PR00080">
    <property type="entry name" value="SDRFAMILY"/>
</dbReference>
<comment type="caution">
    <text evidence="6">The sequence shown here is derived from an EMBL/GenBank/DDBJ whole genome shotgun (WGS) entry which is preliminary data.</text>
</comment>
<dbReference type="STRING" id="106004.A0A1Y2EU41"/>
<dbReference type="PRINTS" id="PR00081">
    <property type="entry name" value="GDHRDH"/>
</dbReference>
<keyword evidence="7" id="KW-1185">Reference proteome</keyword>
<evidence type="ECO:0000313" key="7">
    <source>
        <dbReference type="Proteomes" id="UP000193467"/>
    </source>
</evidence>
<dbReference type="PANTHER" id="PTHR43618:SF8">
    <property type="entry name" value="7ALPHA-HYDROXYSTEROID DEHYDROGENASE"/>
    <property type="match status" value="1"/>
</dbReference>
<reference evidence="6 7" key="1">
    <citation type="submission" date="2016-07" db="EMBL/GenBank/DDBJ databases">
        <title>Pervasive Adenine N6-methylation of Active Genes in Fungi.</title>
        <authorList>
            <consortium name="DOE Joint Genome Institute"/>
            <person name="Mondo S.J."/>
            <person name="Dannebaum R.O."/>
            <person name="Kuo R.C."/>
            <person name="Labutti K."/>
            <person name="Haridas S."/>
            <person name="Kuo A."/>
            <person name="Salamov A."/>
            <person name="Ahrendt S.R."/>
            <person name="Lipzen A."/>
            <person name="Sullivan W."/>
            <person name="Andreopoulos W.B."/>
            <person name="Clum A."/>
            <person name="Lindquist E."/>
            <person name="Daum C."/>
            <person name="Ramamoorthy G.K."/>
            <person name="Gryganskyi A."/>
            <person name="Culley D."/>
            <person name="Magnuson J.K."/>
            <person name="James T.Y."/>
            <person name="O'Malley M.A."/>
            <person name="Stajich J.E."/>
            <person name="Spatafora J.W."/>
            <person name="Visel A."/>
            <person name="Grigoriev I.V."/>
        </authorList>
    </citation>
    <scope>NUCLEOTIDE SEQUENCE [LARGE SCALE GENOMIC DNA]</scope>
    <source>
        <strain evidence="6 7">62-1032</strain>
    </source>
</reference>
<keyword evidence="2" id="KW-0521">NADP</keyword>
<dbReference type="SUPFAM" id="SSF51735">
    <property type="entry name" value="NAD(P)-binding Rossmann-fold domains"/>
    <property type="match status" value="1"/>
</dbReference>
<sequence>MALQLQFNKLFDVAGKVALVTGGGSGLGEMMATALVQNGAKKVYIASRKEKQLKEVADRLTAAGPGSCEYIIADIATKAGCEALVAEVKKRTPVLHILVNNSGVTWGAPLDDFPEEQGWKRVLAANVQAIFYVTAGLAPLLEKEASATDPGRVVNISSVAGLDRKVEGTGLSSAGVGLWSYNTSKSAANALTQQLAVTLGKRFITVNAILPGVYPSKMTAFGLKNDTENKLAKSHPMGRVGAPEDIAGLLLFLVSRAGAHSSGNLITTDGGALLSAGGYSHL</sequence>
<dbReference type="EMBL" id="MCGR01000039">
    <property type="protein sequence ID" value="ORY75037.1"/>
    <property type="molecule type" value="Genomic_DNA"/>
</dbReference>
<dbReference type="OrthoDB" id="1393670at2759"/>
<evidence type="ECO:0000259" key="5">
    <source>
        <dbReference type="SMART" id="SM00822"/>
    </source>
</evidence>
<dbReference type="InterPro" id="IPR036291">
    <property type="entry name" value="NAD(P)-bd_dom_sf"/>
</dbReference>
<dbReference type="InterPro" id="IPR002347">
    <property type="entry name" value="SDR_fam"/>
</dbReference>
<dbReference type="FunFam" id="3.40.50.720:FF:000084">
    <property type="entry name" value="Short-chain dehydrogenase reductase"/>
    <property type="match status" value="1"/>
</dbReference>
<evidence type="ECO:0000256" key="2">
    <source>
        <dbReference type="ARBA" id="ARBA00022857"/>
    </source>
</evidence>
<name>A0A1Y2EU41_9BASI</name>
<comment type="similarity">
    <text evidence="1 4">Belongs to the short-chain dehydrogenases/reductases (SDR) family.</text>
</comment>
<protein>
    <recommendedName>
        <fullName evidence="5">Ketoreductase domain-containing protein</fullName>
    </recommendedName>
</protein>
<feature type="domain" description="Ketoreductase" evidence="5">
    <location>
        <begin position="16"/>
        <end position="212"/>
    </location>
</feature>
<accession>A0A1Y2EU41</accession>
<dbReference type="SMART" id="SM00822">
    <property type="entry name" value="PKS_KR"/>
    <property type="match status" value="1"/>
</dbReference>
<dbReference type="Proteomes" id="UP000193467">
    <property type="component" value="Unassembled WGS sequence"/>
</dbReference>
<dbReference type="InterPro" id="IPR052178">
    <property type="entry name" value="Sec_Metab_Biosynth_SDR"/>
</dbReference>
<dbReference type="GO" id="GO:0016491">
    <property type="term" value="F:oxidoreductase activity"/>
    <property type="evidence" value="ECO:0007669"/>
    <property type="project" value="UniProtKB-KW"/>
</dbReference>
<dbReference type="InterPro" id="IPR057326">
    <property type="entry name" value="KR_dom"/>
</dbReference>